<evidence type="ECO:0000313" key="4">
    <source>
        <dbReference type="EMBL" id="GKV37142.1"/>
    </source>
</evidence>
<dbReference type="GO" id="GO:0007062">
    <property type="term" value="P:sister chromatid cohesion"/>
    <property type="evidence" value="ECO:0007669"/>
    <property type="project" value="InterPro"/>
</dbReference>
<dbReference type="GO" id="GO:0003682">
    <property type="term" value="F:chromatin binding"/>
    <property type="evidence" value="ECO:0007669"/>
    <property type="project" value="TreeGrafter"/>
</dbReference>
<dbReference type="Proteomes" id="UP001054252">
    <property type="component" value="Unassembled WGS sequence"/>
</dbReference>
<keyword evidence="5" id="KW-1185">Reference proteome</keyword>
<dbReference type="AlphaFoldDB" id="A0AAV5LJ21"/>
<sequence length="141" mass="15923">MFSSQTFLARKGRLGTVWFAAHHMQHRLKKSHYTSTDIPSTVERILYPDIPIALRMSGHLLLGVVDLPDNENQAPVHAITLPETFNLDALELDDDDIYTEGSPDSHLRYEEDIRLPDQIPTGANPCIAITFDEVSQFFSIC</sequence>
<feature type="domain" description="Rad21/Rec8-like protein N-terminal" evidence="3">
    <location>
        <begin position="1"/>
        <end position="66"/>
    </location>
</feature>
<dbReference type="GO" id="GO:0005634">
    <property type="term" value="C:nucleus"/>
    <property type="evidence" value="ECO:0007669"/>
    <property type="project" value="UniProtKB-SubCell"/>
</dbReference>
<proteinExistence type="predicted"/>
<organism evidence="4 5">
    <name type="scientific">Rubroshorea leprosula</name>
    <dbReference type="NCBI Taxonomy" id="152421"/>
    <lineage>
        <taxon>Eukaryota</taxon>
        <taxon>Viridiplantae</taxon>
        <taxon>Streptophyta</taxon>
        <taxon>Embryophyta</taxon>
        <taxon>Tracheophyta</taxon>
        <taxon>Spermatophyta</taxon>
        <taxon>Magnoliopsida</taxon>
        <taxon>eudicotyledons</taxon>
        <taxon>Gunneridae</taxon>
        <taxon>Pentapetalae</taxon>
        <taxon>rosids</taxon>
        <taxon>malvids</taxon>
        <taxon>Malvales</taxon>
        <taxon>Dipterocarpaceae</taxon>
        <taxon>Rubroshorea</taxon>
    </lineage>
</organism>
<dbReference type="Pfam" id="PF04825">
    <property type="entry name" value="Rad21_Rec8_N"/>
    <property type="match status" value="1"/>
</dbReference>
<evidence type="ECO:0000256" key="1">
    <source>
        <dbReference type="ARBA" id="ARBA00004123"/>
    </source>
</evidence>
<dbReference type="PANTHER" id="PTHR12585:SF55">
    <property type="entry name" value="SISTER CHROMATID COHESION 1 PROTEIN 3"/>
    <property type="match status" value="1"/>
</dbReference>
<keyword evidence="2" id="KW-0539">Nucleus</keyword>
<evidence type="ECO:0000256" key="2">
    <source>
        <dbReference type="ARBA" id="ARBA00023242"/>
    </source>
</evidence>
<gene>
    <name evidence="4" type="ORF">SLEP1_g45202</name>
</gene>
<accession>A0AAV5LJ21</accession>
<dbReference type="GO" id="GO:1990414">
    <property type="term" value="P:replication-born double-strand break repair via sister chromatid exchange"/>
    <property type="evidence" value="ECO:0007669"/>
    <property type="project" value="TreeGrafter"/>
</dbReference>
<comment type="caution">
    <text evidence="4">The sequence shown here is derived from an EMBL/GenBank/DDBJ whole genome shotgun (WGS) entry which is preliminary data.</text>
</comment>
<dbReference type="InterPro" id="IPR039781">
    <property type="entry name" value="Rad21/Rec8-like"/>
</dbReference>
<comment type="subcellular location">
    <subcellularLocation>
        <location evidence="1">Nucleus</location>
    </subcellularLocation>
</comment>
<name>A0AAV5LJ21_9ROSI</name>
<reference evidence="4 5" key="1">
    <citation type="journal article" date="2021" name="Commun. Biol.">
        <title>The genome of Shorea leprosula (Dipterocarpaceae) highlights the ecological relevance of drought in aseasonal tropical rainforests.</title>
        <authorList>
            <person name="Ng K.K.S."/>
            <person name="Kobayashi M.J."/>
            <person name="Fawcett J.A."/>
            <person name="Hatakeyama M."/>
            <person name="Paape T."/>
            <person name="Ng C.H."/>
            <person name="Ang C.C."/>
            <person name="Tnah L.H."/>
            <person name="Lee C.T."/>
            <person name="Nishiyama T."/>
            <person name="Sese J."/>
            <person name="O'Brien M.J."/>
            <person name="Copetti D."/>
            <person name="Mohd Noor M.I."/>
            <person name="Ong R.C."/>
            <person name="Putra M."/>
            <person name="Sireger I.Z."/>
            <person name="Indrioko S."/>
            <person name="Kosugi Y."/>
            <person name="Izuno A."/>
            <person name="Isagi Y."/>
            <person name="Lee S.L."/>
            <person name="Shimizu K.K."/>
        </authorList>
    </citation>
    <scope>NUCLEOTIDE SEQUENCE [LARGE SCALE GENOMIC DNA]</scope>
    <source>
        <strain evidence="4">214</strain>
    </source>
</reference>
<dbReference type="PANTHER" id="PTHR12585">
    <property type="entry name" value="SCC1 / RAD21 FAMILY MEMBER"/>
    <property type="match status" value="1"/>
</dbReference>
<evidence type="ECO:0000259" key="3">
    <source>
        <dbReference type="Pfam" id="PF04825"/>
    </source>
</evidence>
<protein>
    <recommendedName>
        <fullName evidence="3">Rad21/Rec8-like protein N-terminal domain-containing protein</fullName>
    </recommendedName>
</protein>
<dbReference type="InterPro" id="IPR006910">
    <property type="entry name" value="Rad21_Rec8_N"/>
</dbReference>
<dbReference type="GO" id="GO:0008278">
    <property type="term" value="C:cohesin complex"/>
    <property type="evidence" value="ECO:0007669"/>
    <property type="project" value="InterPro"/>
</dbReference>
<dbReference type="EMBL" id="BPVZ01000120">
    <property type="protein sequence ID" value="GKV37142.1"/>
    <property type="molecule type" value="Genomic_DNA"/>
</dbReference>
<evidence type="ECO:0000313" key="5">
    <source>
        <dbReference type="Proteomes" id="UP001054252"/>
    </source>
</evidence>